<dbReference type="OrthoDB" id="3248009at2759"/>
<evidence type="ECO:0000256" key="1">
    <source>
        <dbReference type="SAM" id="MobiDB-lite"/>
    </source>
</evidence>
<evidence type="ECO:0000313" key="3">
    <source>
        <dbReference type="Proteomes" id="UP000077266"/>
    </source>
</evidence>
<feature type="compositionally biased region" description="Basic and acidic residues" evidence="1">
    <location>
        <begin position="23"/>
        <end position="42"/>
    </location>
</feature>
<evidence type="ECO:0000313" key="2">
    <source>
        <dbReference type="EMBL" id="KZV79959.1"/>
    </source>
</evidence>
<dbReference type="STRING" id="1314781.A0A165Z6Z4"/>
<proteinExistence type="predicted"/>
<organism evidence="2 3">
    <name type="scientific">Exidia glandulosa HHB12029</name>
    <dbReference type="NCBI Taxonomy" id="1314781"/>
    <lineage>
        <taxon>Eukaryota</taxon>
        <taxon>Fungi</taxon>
        <taxon>Dikarya</taxon>
        <taxon>Basidiomycota</taxon>
        <taxon>Agaricomycotina</taxon>
        <taxon>Agaricomycetes</taxon>
        <taxon>Auriculariales</taxon>
        <taxon>Exidiaceae</taxon>
        <taxon>Exidia</taxon>
    </lineage>
</organism>
<dbReference type="EMBL" id="KV426537">
    <property type="protein sequence ID" value="KZV79959.1"/>
    <property type="molecule type" value="Genomic_DNA"/>
</dbReference>
<feature type="region of interest" description="Disordered" evidence="1">
    <location>
        <begin position="395"/>
        <end position="429"/>
    </location>
</feature>
<feature type="region of interest" description="Disordered" evidence="1">
    <location>
        <begin position="1"/>
        <end position="118"/>
    </location>
</feature>
<accession>A0A165Z6Z4</accession>
<dbReference type="InParanoid" id="A0A165Z6Z4"/>
<feature type="compositionally biased region" description="Basic and acidic residues" evidence="1">
    <location>
        <begin position="408"/>
        <end position="421"/>
    </location>
</feature>
<dbReference type="Proteomes" id="UP000077266">
    <property type="component" value="Unassembled WGS sequence"/>
</dbReference>
<reference evidence="2 3" key="1">
    <citation type="journal article" date="2016" name="Mol. Biol. Evol.">
        <title>Comparative Genomics of Early-Diverging Mushroom-Forming Fungi Provides Insights into the Origins of Lignocellulose Decay Capabilities.</title>
        <authorList>
            <person name="Nagy L.G."/>
            <person name="Riley R."/>
            <person name="Tritt A."/>
            <person name="Adam C."/>
            <person name="Daum C."/>
            <person name="Floudas D."/>
            <person name="Sun H."/>
            <person name="Yadav J.S."/>
            <person name="Pangilinan J."/>
            <person name="Larsson K.H."/>
            <person name="Matsuura K."/>
            <person name="Barry K."/>
            <person name="Labutti K."/>
            <person name="Kuo R."/>
            <person name="Ohm R.A."/>
            <person name="Bhattacharya S.S."/>
            <person name="Shirouzu T."/>
            <person name="Yoshinaga Y."/>
            <person name="Martin F.M."/>
            <person name="Grigoriev I.V."/>
            <person name="Hibbett D.S."/>
        </authorList>
    </citation>
    <scope>NUCLEOTIDE SEQUENCE [LARGE SCALE GENOMIC DNA]</scope>
    <source>
        <strain evidence="2 3">HHB12029</strain>
    </source>
</reference>
<feature type="compositionally biased region" description="Basic and acidic residues" evidence="1">
    <location>
        <begin position="89"/>
        <end position="103"/>
    </location>
</feature>
<protein>
    <submittedName>
        <fullName evidence="2">Uncharacterized protein</fullName>
    </submittedName>
</protein>
<gene>
    <name evidence="2" type="ORF">EXIGLDRAFT_756584</name>
</gene>
<sequence length="429" mass="49085">MPRATNRDNDEDENDPNQLLRETQLESSEKDKRIARLERRLADLTNQGATPSPPRNDDDEEENDNPRPSKKSRARPHRDLSADSVQVERPAKRTHTDAADNAHHNSGHPAPSHAGAPSWDQVATLGARFVTTRCPWLVHDDVISASPNPAWDPATRYDKDGEEFIEENIFQGQLRDLLELVPQEYHSYRGTTAFIDAFKYGMQRRRQQYARRVRVVGKEKIFGYEWAAHMRTAESRREHFAKLIGFKPAQGTKKSRYSVLNVPLLHSSECEKYKFSDAFTHIRLQAVLVSLLRGEGGAEDFMNGSRTFKLSGKEIQSKDRVRSMTPNLIATPTIIAKWALSEDGDFTRTGVSGIDWLDHWNEYMLVLETALEDKRCQRTIRKLFRNWDEAVFGSKNSPLGGDGDDDLTERSNELDDALKQIDDEEYEFE</sequence>
<name>A0A165Z6Z4_EXIGL</name>
<keyword evidence="3" id="KW-1185">Reference proteome</keyword>
<dbReference type="AlphaFoldDB" id="A0A165Z6Z4"/>